<dbReference type="Gene3D" id="1.20.1070.10">
    <property type="entry name" value="Rhodopsin 7-helix transmembrane proteins"/>
    <property type="match status" value="1"/>
</dbReference>
<dbReference type="InterPro" id="IPR000276">
    <property type="entry name" value="GPCR_Rhodpsn"/>
</dbReference>
<organism evidence="11 12">
    <name type="scientific">Mytilus galloprovincialis</name>
    <name type="common">Mediterranean mussel</name>
    <dbReference type="NCBI Taxonomy" id="29158"/>
    <lineage>
        <taxon>Eukaryota</taxon>
        <taxon>Metazoa</taxon>
        <taxon>Spiralia</taxon>
        <taxon>Lophotrochozoa</taxon>
        <taxon>Mollusca</taxon>
        <taxon>Bivalvia</taxon>
        <taxon>Autobranchia</taxon>
        <taxon>Pteriomorphia</taxon>
        <taxon>Mytilida</taxon>
        <taxon>Mytiloidea</taxon>
        <taxon>Mytilidae</taxon>
        <taxon>Mytilinae</taxon>
        <taxon>Mytilus</taxon>
    </lineage>
</organism>
<dbReference type="PROSITE" id="PS00237">
    <property type="entry name" value="G_PROTEIN_RECEP_F1_1"/>
    <property type="match status" value="1"/>
</dbReference>
<dbReference type="GO" id="GO:0004930">
    <property type="term" value="F:G protein-coupled receptor activity"/>
    <property type="evidence" value="ECO:0007669"/>
    <property type="project" value="UniProtKB-KW"/>
</dbReference>
<keyword evidence="2 8" id="KW-0812">Transmembrane</keyword>
<feature type="transmembrane region" description="Helical" evidence="9">
    <location>
        <begin position="310"/>
        <end position="334"/>
    </location>
</feature>
<dbReference type="PANTHER" id="PTHR24243">
    <property type="entry name" value="G-PROTEIN COUPLED RECEPTOR"/>
    <property type="match status" value="1"/>
</dbReference>
<dbReference type="Proteomes" id="UP000596742">
    <property type="component" value="Unassembled WGS sequence"/>
</dbReference>
<feature type="transmembrane region" description="Helical" evidence="9">
    <location>
        <begin position="273"/>
        <end position="290"/>
    </location>
</feature>
<evidence type="ECO:0000256" key="3">
    <source>
        <dbReference type="ARBA" id="ARBA00022989"/>
    </source>
</evidence>
<protein>
    <recommendedName>
        <fullName evidence="10">G-protein coupled receptors family 1 profile domain-containing protein</fullName>
    </recommendedName>
</protein>
<feature type="transmembrane region" description="Helical" evidence="9">
    <location>
        <begin position="219"/>
        <end position="236"/>
    </location>
</feature>
<feature type="transmembrane region" description="Helical" evidence="9">
    <location>
        <begin position="163"/>
        <end position="184"/>
    </location>
</feature>
<evidence type="ECO:0000256" key="1">
    <source>
        <dbReference type="ARBA" id="ARBA00004141"/>
    </source>
</evidence>
<feature type="transmembrane region" description="Helical" evidence="9">
    <location>
        <begin position="84"/>
        <end position="104"/>
    </location>
</feature>
<evidence type="ECO:0000313" key="11">
    <source>
        <dbReference type="EMBL" id="VDI20196.1"/>
    </source>
</evidence>
<sequence>MRPRCQCDILMALEFTISTPFENGSTKWPNVTIVTSVTSPNIGVVIGLAMLFFIIGVVGVVGNSLVIFAVLLNRKMRTSMTNLLITNLAIADLVILLLGIPETILFMTNKGWTLDKMACKSNRFILVTALYGSVLTLIALCIERYVAIIHPIKAHILCNKRRITAVLGCLWPFAFGAGLPTLFFNDVRILPGKEDPYCTIMFPYNHETFYKVFKYVESVLFYFIPLGIQLSLYLLISKHLFTGSDRLHRRVTIRSANGSSIERHSEALKLRRGVIKMLMMCVIVYFVSYSPNQILLIVETIRPATFHENFSYIVFTMIVANINSAANPVLYSIFSQNFRKCFKLILCRCLRSRHSPEIRRALHLTHGNGGTKSSGNSMAGLAFTEV</sequence>
<keyword evidence="6 8" id="KW-0675">Receptor</keyword>
<evidence type="ECO:0000256" key="4">
    <source>
        <dbReference type="ARBA" id="ARBA00023040"/>
    </source>
</evidence>
<comment type="subcellular location">
    <subcellularLocation>
        <location evidence="1">Membrane</location>
        <topology evidence="1">Multi-pass membrane protein</topology>
    </subcellularLocation>
</comment>
<dbReference type="PRINTS" id="PR00237">
    <property type="entry name" value="GPCRRHODOPSN"/>
</dbReference>
<evidence type="ECO:0000256" key="2">
    <source>
        <dbReference type="ARBA" id="ARBA00022692"/>
    </source>
</evidence>
<feature type="transmembrane region" description="Helical" evidence="9">
    <location>
        <begin position="124"/>
        <end position="142"/>
    </location>
</feature>
<name>A0A8B6DJZ7_MYTGA</name>
<dbReference type="Pfam" id="PF00001">
    <property type="entry name" value="7tm_1"/>
    <property type="match status" value="1"/>
</dbReference>
<dbReference type="OrthoDB" id="10037617at2759"/>
<dbReference type="InterPro" id="IPR017452">
    <property type="entry name" value="GPCR_Rhodpsn_7TM"/>
</dbReference>
<dbReference type="SUPFAM" id="SSF81321">
    <property type="entry name" value="Family A G protein-coupled receptor-like"/>
    <property type="match status" value="1"/>
</dbReference>
<evidence type="ECO:0000256" key="6">
    <source>
        <dbReference type="ARBA" id="ARBA00023170"/>
    </source>
</evidence>
<evidence type="ECO:0000256" key="9">
    <source>
        <dbReference type="SAM" id="Phobius"/>
    </source>
</evidence>
<comment type="caution">
    <text evidence="11">The sequence shown here is derived from an EMBL/GenBank/DDBJ whole genome shotgun (WGS) entry which is preliminary data.</text>
</comment>
<accession>A0A8B6DJZ7</accession>
<dbReference type="SMART" id="SM01381">
    <property type="entry name" value="7TM_GPCR_Srsx"/>
    <property type="match status" value="1"/>
</dbReference>
<keyword evidence="12" id="KW-1185">Reference proteome</keyword>
<keyword evidence="3 9" id="KW-1133">Transmembrane helix</keyword>
<evidence type="ECO:0000313" key="12">
    <source>
        <dbReference type="Proteomes" id="UP000596742"/>
    </source>
</evidence>
<feature type="domain" description="G-protein coupled receptors family 1 profile" evidence="10">
    <location>
        <begin position="62"/>
        <end position="331"/>
    </location>
</feature>
<keyword evidence="5 9" id="KW-0472">Membrane</keyword>
<gene>
    <name evidence="11" type="ORF">MGAL_10B041403</name>
</gene>
<evidence type="ECO:0000256" key="5">
    <source>
        <dbReference type="ARBA" id="ARBA00023136"/>
    </source>
</evidence>
<dbReference type="CDD" id="cd00637">
    <property type="entry name" value="7tm_classA_rhodopsin-like"/>
    <property type="match status" value="1"/>
</dbReference>
<evidence type="ECO:0000256" key="7">
    <source>
        <dbReference type="ARBA" id="ARBA00023224"/>
    </source>
</evidence>
<dbReference type="GO" id="GO:0005886">
    <property type="term" value="C:plasma membrane"/>
    <property type="evidence" value="ECO:0007669"/>
    <property type="project" value="TreeGrafter"/>
</dbReference>
<dbReference type="AlphaFoldDB" id="A0A8B6DJZ7"/>
<reference evidence="11" key="1">
    <citation type="submission" date="2018-11" db="EMBL/GenBank/DDBJ databases">
        <authorList>
            <person name="Alioto T."/>
            <person name="Alioto T."/>
        </authorList>
    </citation>
    <scope>NUCLEOTIDE SEQUENCE</scope>
</reference>
<proteinExistence type="inferred from homology"/>
<feature type="transmembrane region" description="Helical" evidence="9">
    <location>
        <begin position="44"/>
        <end position="72"/>
    </location>
</feature>
<evidence type="ECO:0000259" key="10">
    <source>
        <dbReference type="PROSITE" id="PS50262"/>
    </source>
</evidence>
<dbReference type="PROSITE" id="PS50262">
    <property type="entry name" value="G_PROTEIN_RECEP_F1_2"/>
    <property type="match status" value="1"/>
</dbReference>
<keyword evidence="4 8" id="KW-0297">G-protein coupled receptor</keyword>
<dbReference type="PANTHER" id="PTHR24243:SF208">
    <property type="entry name" value="PYROKININ-1 RECEPTOR"/>
    <property type="match status" value="1"/>
</dbReference>
<keyword evidence="7 8" id="KW-0807">Transducer</keyword>
<comment type="similarity">
    <text evidence="8">Belongs to the G-protein coupled receptor 1 family.</text>
</comment>
<evidence type="ECO:0000256" key="8">
    <source>
        <dbReference type="RuleBase" id="RU000688"/>
    </source>
</evidence>
<dbReference type="EMBL" id="UYJE01003546">
    <property type="protein sequence ID" value="VDI20196.1"/>
    <property type="molecule type" value="Genomic_DNA"/>
</dbReference>